<dbReference type="InterPro" id="IPR004898">
    <property type="entry name" value="Pectate_lyase_PlyH/PlyE-like"/>
</dbReference>
<comment type="similarity">
    <text evidence="4 10">Belongs to the polysaccharide lyase 3 family.</text>
</comment>
<dbReference type="Gene3D" id="2.160.20.10">
    <property type="entry name" value="Single-stranded right-handed beta-helix, Pectin lyase-like"/>
    <property type="match status" value="1"/>
</dbReference>
<comment type="function">
    <text evidence="10">Catalyzes the depolymerization of both polygalacturonate and pectins of methyl esterification degree from 22 to 89%, with an endo mode of action. In contrast to the majority of pectate lyases, displays high activity on highly methylated pectins.</text>
</comment>
<keyword evidence="8 10" id="KW-0106">Calcium</keyword>
<dbReference type="GO" id="GO:0016829">
    <property type="term" value="F:lyase activity"/>
    <property type="evidence" value="ECO:0007669"/>
    <property type="project" value="UniProtKB-KW"/>
</dbReference>
<protein>
    <recommendedName>
        <fullName evidence="5 10">Pectate lyase</fullName>
        <ecNumber evidence="5 10">4.2.2.2</ecNumber>
    </recommendedName>
</protein>
<comment type="cofactor">
    <cofactor evidence="2 10">
        <name>Ca(2+)</name>
        <dbReference type="ChEBI" id="CHEBI:29108"/>
    </cofactor>
</comment>
<gene>
    <name evidence="12" type="ORF">GCM10022223_06740</name>
</gene>
<evidence type="ECO:0000313" key="13">
    <source>
        <dbReference type="Proteomes" id="UP001501074"/>
    </source>
</evidence>
<comment type="subcellular location">
    <subcellularLocation>
        <location evidence="3 10">Secreted</location>
    </subcellularLocation>
</comment>
<evidence type="ECO:0000256" key="7">
    <source>
        <dbReference type="ARBA" id="ARBA00022729"/>
    </source>
</evidence>
<evidence type="ECO:0000256" key="5">
    <source>
        <dbReference type="ARBA" id="ARBA00012272"/>
    </source>
</evidence>
<evidence type="ECO:0000256" key="9">
    <source>
        <dbReference type="ARBA" id="ARBA00023239"/>
    </source>
</evidence>
<comment type="catalytic activity">
    <reaction evidence="1 10">
        <text>Eliminative cleavage of (1-&gt;4)-alpha-D-galacturonan to give oligosaccharides with 4-deoxy-alpha-D-galact-4-enuronosyl groups at their non-reducing ends.</text>
        <dbReference type="EC" id="4.2.2.2"/>
    </reaction>
</comment>
<evidence type="ECO:0000313" key="12">
    <source>
        <dbReference type="EMBL" id="GAA3594357.1"/>
    </source>
</evidence>
<sequence>MQSHRTNHGKTGNGLTRGRMSRMFSGKRRLWTGLVAGIALAAAAGTVASAANSSSSSTSSVSAAAVSTPTGPSTLSKTWPTPTGTTNLTATKAISGTYDGGMKRFQGWGGTQDEDQDPLFTVANGGTIKNVIIGAKAGDGIHCLGTCTIQNVWWEDVGEDAATQKGKIAGQVMTIDGGGAKKASDKVFQHNGPGKMIIQNFVAQDFGKLYRSCGNCSTQYQRSVAFYNVMIVEPGKSLAGINTNYKDTATFKWVRLYDANKKISICDRYTGNSSGKEPTKTGSGADGTYCKYTSSDITYK</sequence>
<evidence type="ECO:0000256" key="1">
    <source>
        <dbReference type="ARBA" id="ARBA00000695"/>
    </source>
</evidence>
<keyword evidence="9 10" id="KW-0456">Lyase</keyword>
<evidence type="ECO:0000256" key="6">
    <source>
        <dbReference type="ARBA" id="ARBA00022525"/>
    </source>
</evidence>
<keyword evidence="7" id="KW-0732">Signal</keyword>
<proteinExistence type="inferred from homology"/>
<evidence type="ECO:0000256" key="4">
    <source>
        <dbReference type="ARBA" id="ARBA00006463"/>
    </source>
</evidence>
<dbReference type="EC" id="4.2.2.2" evidence="5 10"/>
<dbReference type="Proteomes" id="UP001501074">
    <property type="component" value="Unassembled WGS sequence"/>
</dbReference>
<feature type="region of interest" description="Disordered" evidence="11">
    <location>
        <begin position="52"/>
        <end position="89"/>
    </location>
</feature>
<dbReference type="PANTHER" id="PTHR33407">
    <property type="entry name" value="PECTATE LYASE F-RELATED"/>
    <property type="match status" value="1"/>
</dbReference>
<evidence type="ECO:0000256" key="2">
    <source>
        <dbReference type="ARBA" id="ARBA00001913"/>
    </source>
</evidence>
<evidence type="ECO:0000256" key="3">
    <source>
        <dbReference type="ARBA" id="ARBA00004613"/>
    </source>
</evidence>
<dbReference type="Pfam" id="PF03211">
    <property type="entry name" value="Pectate_lyase"/>
    <property type="match status" value="1"/>
</dbReference>
<dbReference type="InterPro" id="IPR011050">
    <property type="entry name" value="Pectin_lyase_fold/virulence"/>
</dbReference>
<dbReference type="RefSeq" id="WP_269327160.1">
    <property type="nucleotide sequence ID" value="NZ_BAAAZO010000001.1"/>
</dbReference>
<keyword evidence="13" id="KW-1185">Reference proteome</keyword>
<dbReference type="SUPFAM" id="SSF51126">
    <property type="entry name" value="Pectin lyase-like"/>
    <property type="match status" value="1"/>
</dbReference>
<evidence type="ECO:0000256" key="11">
    <source>
        <dbReference type="SAM" id="MobiDB-lite"/>
    </source>
</evidence>
<name>A0ABP6Z498_9ACTN</name>
<evidence type="ECO:0000256" key="10">
    <source>
        <dbReference type="RuleBase" id="RU367009"/>
    </source>
</evidence>
<accession>A0ABP6Z498</accession>
<feature type="region of interest" description="Disordered" evidence="11">
    <location>
        <begin position="1"/>
        <end position="21"/>
    </location>
</feature>
<keyword evidence="6 10" id="KW-0964">Secreted</keyword>
<comment type="caution">
    <text evidence="12">The sequence shown here is derived from an EMBL/GenBank/DDBJ whole genome shotgun (WGS) entry which is preliminary data.</text>
</comment>
<dbReference type="PANTHER" id="PTHR33407:SF9">
    <property type="entry name" value="PECTATE LYASE F-RELATED"/>
    <property type="match status" value="1"/>
</dbReference>
<dbReference type="InterPro" id="IPR012334">
    <property type="entry name" value="Pectin_lyas_fold"/>
</dbReference>
<organism evidence="12 13">
    <name type="scientific">Kineosporia mesophila</name>
    <dbReference type="NCBI Taxonomy" id="566012"/>
    <lineage>
        <taxon>Bacteria</taxon>
        <taxon>Bacillati</taxon>
        <taxon>Actinomycetota</taxon>
        <taxon>Actinomycetes</taxon>
        <taxon>Kineosporiales</taxon>
        <taxon>Kineosporiaceae</taxon>
        <taxon>Kineosporia</taxon>
    </lineage>
</organism>
<dbReference type="EMBL" id="BAAAZO010000001">
    <property type="protein sequence ID" value="GAA3594357.1"/>
    <property type="molecule type" value="Genomic_DNA"/>
</dbReference>
<reference evidence="13" key="1">
    <citation type="journal article" date="2019" name="Int. J. Syst. Evol. Microbiol.">
        <title>The Global Catalogue of Microorganisms (GCM) 10K type strain sequencing project: providing services to taxonomists for standard genome sequencing and annotation.</title>
        <authorList>
            <consortium name="The Broad Institute Genomics Platform"/>
            <consortium name="The Broad Institute Genome Sequencing Center for Infectious Disease"/>
            <person name="Wu L."/>
            <person name="Ma J."/>
        </authorList>
    </citation>
    <scope>NUCLEOTIDE SEQUENCE [LARGE SCALE GENOMIC DNA]</scope>
    <source>
        <strain evidence="13">JCM 16902</strain>
    </source>
</reference>
<evidence type="ECO:0000256" key="8">
    <source>
        <dbReference type="ARBA" id="ARBA00022837"/>
    </source>
</evidence>